<dbReference type="GO" id="GO:0043041">
    <property type="term" value="P:amino acid activation for nonribosomal peptide biosynthetic process"/>
    <property type="evidence" value="ECO:0007669"/>
    <property type="project" value="TreeGrafter"/>
</dbReference>
<dbReference type="InterPro" id="IPR010071">
    <property type="entry name" value="AA_adenyl_dom"/>
</dbReference>
<dbReference type="Proteomes" id="UP000009872">
    <property type="component" value="Unassembled WGS sequence"/>
</dbReference>
<evidence type="ECO:0000313" key="2">
    <source>
        <dbReference type="EMBL" id="EKU89340.1"/>
    </source>
</evidence>
<dbReference type="GO" id="GO:0031177">
    <property type="term" value="F:phosphopantetheine binding"/>
    <property type="evidence" value="ECO:0007669"/>
    <property type="project" value="TreeGrafter"/>
</dbReference>
<dbReference type="InterPro" id="IPR000873">
    <property type="entry name" value="AMP-dep_synth/lig_dom"/>
</dbReference>
<protein>
    <submittedName>
        <fullName evidence="2">Amino acid adenylation domain-containing protein</fullName>
    </submittedName>
</protein>
<dbReference type="HOGENOM" id="CLU_000022_2_12_10"/>
<dbReference type="Pfam" id="PF00501">
    <property type="entry name" value="AMP-binding"/>
    <property type="match status" value="1"/>
</dbReference>
<accession>K9EJL6</accession>
<feature type="domain" description="AMP-dependent synthetase/ligase" evidence="1">
    <location>
        <begin position="10"/>
        <end position="351"/>
    </location>
</feature>
<reference evidence="2 3" key="1">
    <citation type="submission" date="2012-09" db="EMBL/GenBank/DDBJ databases">
        <title>The Genome Sequence of Bacteroides oleiciplenus YIT 12058.</title>
        <authorList>
            <consortium name="The Broad Institute Genome Sequencing Platform"/>
            <person name="Earl A."/>
            <person name="Ward D."/>
            <person name="Feldgarden M."/>
            <person name="Gevers D."/>
            <person name="Morotomi M."/>
            <person name="Walker B."/>
            <person name="Young S.K."/>
            <person name="Zeng Q."/>
            <person name="Gargeya S."/>
            <person name="Fitzgerald M."/>
            <person name="Haas B."/>
            <person name="Abouelleil A."/>
            <person name="Alvarado L."/>
            <person name="Arachchi H.M."/>
            <person name="Berlin A.M."/>
            <person name="Chapman S.B."/>
            <person name="Goldberg J."/>
            <person name="Griggs A."/>
            <person name="Gujja S."/>
            <person name="Hansen M."/>
            <person name="Howarth C."/>
            <person name="Imamovic A."/>
            <person name="Larimer J."/>
            <person name="McCowen C."/>
            <person name="Montmayeur A."/>
            <person name="Murphy C."/>
            <person name="Neiman D."/>
            <person name="Pearson M."/>
            <person name="Priest M."/>
            <person name="Roberts A."/>
            <person name="Saif S."/>
            <person name="Shea T."/>
            <person name="Sisk P."/>
            <person name="Sykes S."/>
            <person name="Wortman J."/>
            <person name="Nusbaum C."/>
            <person name="Birren B."/>
        </authorList>
    </citation>
    <scope>NUCLEOTIDE SEQUENCE [LARGE SCALE GENOMIC DNA]</scope>
    <source>
        <strain evidence="2 3">YIT 12058</strain>
    </source>
</reference>
<sequence length="489" mass="55346">MIDDIMNTFKKYAENPAFVINDITYTYRELSETVYRISTLINEREEKTIGIVAENKLETYASILAVLISGKTYVILHPAYPKHRNKKIAELADIHLVLYTKNIRVLNLDTQNVDFICTSDLQETIPSPSATHTDKNGNAYIIFTSGSTGEPKGVPISRRNLNAFYVAYNQLGWQLDENDRMLQMFELTFDVSIVSFLYPLTIGACVYTVSPEGVKYINVIETLEKYNLTFAAVAPSLLQLLLPYFPEIQLPELKYLVVTAEASDVELLSAFRACAPNASFVNLYGPTEGTIYCTAYPIPNTLCKHHNGMIAIGKPFAGIDVLIMDSNATPVSTGETGELWISGMQVMNGYWNSPEKTQECLTEGPDGKIYYKTGDLCQIDADGDIIYCGRKDSQIKLQGFRIELSEIEHVVKNYFNNECKAIVLPKYGENNQCELHLVVEKVYLDKQQIEEHMNSRLPFYMVPKHIHCMEHFPLNTSSKTDRKRILELI</sequence>
<dbReference type="STRING" id="742727.HMPREF9447_03665"/>
<gene>
    <name evidence="2" type="ORF">HMPREF9447_03665</name>
</gene>
<dbReference type="PROSITE" id="PS00455">
    <property type="entry name" value="AMP_BINDING"/>
    <property type="match status" value="1"/>
</dbReference>
<evidence type="ECO:0000313" key="3">
    <source>
        <dbReference type="Proteomes" id="UP000009872"/>
    </source>
</evidence>
<dbReference type="InterPro" id="IPR045851">
    <property type="entry name" value="AMP-bd_C_sf"/>
</dbReference>
<name>K9EJL6_9BACE</name>
<dbReference type="CDD" id="cd05930">
    <property type="entry name" value="A_NRPS"/>
    <property type="match status" value="1"/>
</dbReference>
<dbReference type="PANTHER" id="PTHR45527:SF1">
    <property type="entry name" value="FATTY ACID SYNTHASE"/>
    <property type="match status" value="1"/>
</dbReference>
<dbReference type="SUPFAM" id="SSF56801">
    <property type="entry name" value="Acetyl-CoA synthetase-like"/>
    <property type="match status" value="1"/>
</dbReference>
<dbReference type="PANTHER" id="PTHR45527">
    <property type="entry name" value="NONRIBOSOMAL PEPTIDE SYNTHETASE"/>
    <property type="match status" value="1"/>
</dbReference>
<dbReference type="AlphaFoldDB" id="K9EJL6"/>
<dbReference type="GO" id="GO:0044550">
    <property type="term" value="P:secondary metabolite biosynthetic process"/>
    <property type="evidence" value="ECO:0007669"/>
    <property type="project" value="TreeGrafter"/>
</dbReference>
<dbReference type="GO" id="GO:0005737">
    <property type="term" value="C:cytoplasm"/>
    <property type="evidence" value="ECO:0007669"/>
    <property type="project" value="TreeGrafter"/>
</dbReference>
<dbReference type="Gene3D" id="3.40.50.12780">
    <property type="entry name" value="N-terminal domain of ligase-like"/>
    <property type="match status" value="1"/>
</dbReference>
<dbReference type="InterPro" id="IPR020845">
    <property type="entry name" value="AMP-binding_CS"/>
</dbReference>
<organism evidence="2 3">
    <name type="scientific">Bacteroides oleiciplenus YIT 12058</name>
    <dbReference type="NCBI Taxonomy" id="742727"/>
    <lineage>
        <taxon>Bacteria</taxon>
        <taxon>Pseudomonadati</taxon>
        <taxon>Bacteroidota</taxon>
        <taxon>Bacteroidia</taxon>
        <taxon>Bacteroidales</taxon>
        <taxon>Bacteroidaceae</taxon>
        <taxon>Bacteroides</taxon>
    </lineage>
</organism>
<dbReference type="NCBIfam" id="TIGR01733">
    <property type="entry name" value="AA-adenyl-dom"/>
    <property type="match status" value="1"/>
</dbReference>
<dbReference type="eggNOG" id="COG1020">
    <property type="taxonomic scope" value="Bacteria"/>
</dbReference>
<evidence type="ECO:0000259" key="1">
    <source>
        <dbReference type="Pfam" id="PF00501"/>
    </source>
</evidence>
<dbReference type="Gene3D" id="3.30.300.30">
    <property type="match status" value="1"/>
</dbReference>
<dbReference type="EMBL" id="ADLF01000015">
    <property type="protein sequence ID" value="EKU89340.1"/>
    <property type="molecule type" value="Genomic_DNA"/>
</dbReference>
<dbReference type="InterPro" id="IPR042099">
    <property type="entry name" value="ANL_N_sf"/>
</dbReference>
<dbReference type="PATRIC" id="fig|742727.4.peg.3737"/>
<keyword evidence="3" id="KW-1185">Reference proteome</keyword>
<proteinExistence type="predicted"/>
<comment type="caution">
    <text evidence="2">The sequence shown here is derived from an EMBL/GenBank/DDBJ whole genome shotgun (WGS) entry which is preliminary data.</text>
</comment>